<dbReference type="InterPro" id="IPR045621">
    <property type="entry name" value="BPD_transp_1_N"/>
</dbReference>
<dbReference type="PANTHER" id="PTHR43163">
    <property type="entry name" value="DIPEPTIDE TRANSPORT SYSTEM PERMEASE PROTEIN DPPB-RELATED"/>
    <property type="match status" value="1"/>
</dbReference>
<dbReference type="EMBL" id="UOFK01000274">
    <property type="protein sequence ID" value="VAW81710.1"/>
    <property type="molecule type" value="Genomic_DNA"/>
</dbReference>
<feature type="transmembrane region" description="Helical" evidence="10">
    <location>
        <begin position="12"/>
        <end position="30"/>
    </location>
</feature>
<feature type="transmembrane region" description="Helical" evidence="10">
    <location>
        <begin position="101"/>
        <end position="122"/>
    </location>
</feature>
<protein>
    <submittedName>
        <fullName evidence="12">ABC transporter, permease protein 1 (Cluster 5, nickel/peptides/opines)</fullName>
    </submittedName>
</protein>
<keyword evidence="5 10" id="KW-0812">Transmembrane</keyword>
<dbReference type="Pfam" id="PF19300">
    <property type="entry name" value="BPD_transp_1_N"/>
    <property type="match status" value="1"/>
</dbReference>
<feature type="transmembrane region" description="Helical" evidence="10">
    <location>
        <begin position="168"/>
        <end position="188"/>
    </location>
</feature>
<evidence type="ECO:0000256" key="4">
    <source>
        <dbReference type="ARBA" id="ARBA00022596"/>
    </source>
</evidence>
<dbReference type="GO" id="GO:0005886">
    <property type="term" value="C:plasma membrane"/>
    <property type="evidence" value="ECO:0007669"/>
    <property type="project" value="UniProtKB-SubCell"/>
</dbReference>
<dbReference type="InterPro" id="IPR000515">
    <property type="entry name" value="MetI-like"/>
</dbReference>
<dbReference type="NCBIfam" id="NF045470">
    <property type="entry name" value="Opp2B"/>
    <property type="match status" value="1"/>
</dbReference>
<dbReference type="Pfam" id="PF00528">
    <property type="entry name" value="BPD_transp_1"/>
    <property type="match status" value="1"/>
</dbReference>
<keyword evidence="3" id="KW-1003">Cell membrane</keyword>
<feature type="domain" description="ABC transmembrane type-1" evidence="11">
    <location>
        <begin position="95"/>
        <end position="296"/>
    </location>
</feature>
<comment type="similarity">
    <text evidence="9">Belongs to the binding-protein-dependent transport system permease family. OppBC subfamily.</text>
</comment>
<evidence type="ECO:0000256" key="9">
    <source>
        <dbReference type="ARBA" id="ARBA00024202"/>
    </source>
</evidence>
<evidence type="ECO:0000259" key="11">
    <source>
        <dbReference type="PROSITE" id="PS50928"/>
    </source>
</evidence>
<evidence type="ECO:0000256" key="5">
    <source>
        <dbReference type="ARBA" id="ARBA00022692"/>
    </source>
</evidence>
<name>A0A3B0YYE8_9ZZZZ</name>
<comment type="subcellular location">
    <subcellularLocation>
        <location evidence="1">Cell membrane</location>
        <topology evidence="1">Multi-pass membrane protein</topology>
    </subcellularLocation>
</comment>
<reference evidence="12" key="1">
    <citation type="submission" date="2018-06" db="EMBL/GenBank/DDBJ databases">
        <authorList>
            <person name="Zhirakovskaya E."/>
        </authorList>
    </citation>
    <scope>NUCLEOTIDE SEQUENCE</scope>
</reference>
<keyword evidence="4" id="KW-0533">Nickel</keyword>
<keyword evidence="2" id="KW-0813">Transport</keyword>
<evidence type="ECO:0000256" key="8">
    <source>
        <dbReference type="ARBA" id="ARBA00023136"/>
    </source>
</evidence>
<dbReference type="GO" id="GO:0015099">
    <property type="term" value="F:nickel cation transmembrane transporter activity"/>
    <property type="evidence" value="ECO:0007669"/>
    <property type="project" value="InterPro"/>
</dbReference>
<accession>A0A3B0YYE8</accession>
<dbReference type="InterPro" id="IPR050045">
    <property type="entry name" value="Opp2B"/>
</dbReference>
<dbReference type="Gene3D" id="1.10.3720.10">
    <property type="entry name" value="MetI-like"/>
    <property type="match status" value="1"/>
</dbReference>
<feature type="transmembrane region" description="Helical" evidence="10">
    <location>
        <begin position="273"/>
        <end position="296"/>
    </location>
</feature>
<evidence type="ECO:0000256" key="3">
    <source>
        <dbReference type="ARBA" id="ARBA00022475"/>
    </source>
</evidence>
<evidence type="ECO:0000256" key="1">
    <source>
        <dbReference type="ARBA" id="ARBA00004651"/>
    </source>
</evidence>
<dbReference type="PROSITE" id="PS50928">
    <property type="entry name" value="ABC_TM1"/>
    <property type="match status" value="1"/>
</dbReference>
<dbReference type="AlphaFoldDB" id="A0A3B0YYE8"/>
<feature type="transmembrane region" description="Helical" evidence="10">
    <location>
        <begin position="227"/>
        <end position="253"/>
    </location>
</feature>
<dbReference type="SUPFAM" id="SSF161098">
    <property type="entry name" value="MetI-like"/>
    <property type="match status" value="1"/>
</dbReference>
<dbReference type="InterPro" id="IPR035906">
    <property type="entry name" value="MetI-like_sf"/>
</dbReference>
<keyword evidence="6 10" id="KW-1133">Transmembrane helix</keyword>
<evidence type="ECO:0000256" key="10">
    <source>
        <dbReference type="SAM" id="Phobius"/>
    </source>
</evidence>
<keyword evidence="7" id="KW-0406">Ion transport</keyword>
<dbReference type="CDD" id="cd06261">
    <property type="entry name" value="TM_PBP2"/>
    <property type="match status" value="1"/>
</dbReference>
<dbReference type="PANTHER" id="PTHR43163:SF6">
    <property type="entry name" value="DIPEPTIDE TRANSPORT SYSTEM PERMEASE PROTEIN DPPB-RELATED"/>
    <property type="match status" value="1"/>
</dbReference>
<keyword evidence="8 10" id="KW-0472">Membrane</keyword>
<gene>
    <name evidence="12" type="ORF">MNBD_GAMMA13-687</name>
</gene>
<sequence length="309" mass="33581">MPAYLFSRLLTAVWVMFGVASLVFFMLHWVPGDPVEVMLGESAASADREALRQALGLNRPVIEQWGLFLTHALHWDLGQSLYYQQPVSTLLAGRFGATLELAAAALFIALLIALPIGILAAARRGRIVDLAATGFSLLGVSIPNFWLGPLLVLIFSLGLGWFPVSGRSGLLSLLLPALTLGTGLAAILSRMVRSSLLEIMNEDFIRTARAKGLSSATVWLHHGMRNAWLPILTLVGIQLGALLGGAVITETVFNWPGLGTLLIESIQRRDYPLVQGCVLLISLCYVLVNLFTDILYTRIDPRIRLGQTA</sequence>
<evidence type="ECO:0000256" key="7">
    <source>
        <dbReference type="ARBA" id="ARBA00023065"/>
    </source>
</evidence>
<evidence type="ECO:0000256" key="2">
    <source>
        <dbReference type="ARBA" id="ARBA00022448"/>
    </source>
</evidence>
<evidence type="ECO:0000256" key="6">
    <source>
        <dbReference type="ARBA" id="ARBA00022989"/>
    </source>
</evidence>
<organism evidence="12">
    <name type="scientific">hydrothermal vent metagenome</name>
    <dbReference type="NCBI Taxonomy" id="652676"/>
    <lineage>
        <taxon>unclassified sequences</taxon>
        <taxon>metagenomes</taxon>
        <taxon>ecological metagenomes</taxon>
    </lineage>
</organism>
<proteinExistence type="inferred from homology"/>
<feature type="transmembrane region" description="Helical" evidence="10">
    <location>
        <begin position="134"/>
        <end position="162"/>
    </location>
</feature>
<evidence type="ECO:0000313" key="12">
    <source>
        <dbReference type="EMBL" id="VAW81710.1"/>
    </source>
</evidence>
<dbReference type="GO" id="GO:0071916">
    <property type="term" value="F:dipeptide transmembrane transporter activity"/>
    <property type="evidence" value="ECO:0007669"/>
    <property type="project" value="TreeGrafter"/>
</dbReference>